<dbReference type="EMBL" id="JADGMS010000007">
    <property type="protein sequence ID" value="KAF9678472.1"/>
    <property type="molecule type" value="Genomic_DNA"/>
</dbReference>
<keyword evidence="1" id="KW-0732">Signal</keyword>
<feature type="chain" id="PRO_5032866317" evidence="1">
    <location>
        <begin position="26"/>
        <end position="117"/>
    </location>
</feature>
<comment type="caution">
    <text evidence="2">The sequence shown here is derived from an EMBL/GenBank/DDBJ whole genome shotgun (WGS) entry which is preliminary data.</text>
</comment>
<dbReference type="AlphaFoldDB" id="A0A835MTN4"/>
<feature type="signal peptide" evidence="1">
    <location>
        <begin position="1"/>
        <end position="25"/>
    </location>
</feature>
<protein>
    <submittedName>
        <fullName evidence="2">Uncharacterized protein</fullName>
    </submittedName>
</protein>
<accession>A0A835MTN4</accession>
<proteinExistence type="predicted"/>
<sequence length="117" mass="13312">MANAACTCLFFLLMLLSYNILCVEGRSLELNKGLKHTKRYNHEWKSIARNSKLNIASPGYHLHHTTKTGDGFVEAFRPTTPGHSPVKQAPQDFSYDIRIMENSRSRIELTTISFVDI</sequence>
<dbReference type="Proteomes" id="UP000657918">
    <property type="component" value="Unassembled WGS sequence"/>
</dbReference>
<reference evidence="2 3" key="1">
    <citation type="submission" date="2020-10" db="EMBL/GenBank/DDBJ databases">
        <title>Plant Genome Project.</title>
        <authorList>
            <person name="Zhang R.-G."/>
        </authorList>
    </citation>
    <scope>NUCLEOTIDE SEQUENCE [LARGE SCALE GENOMIC DNA]</scope>
    <source>
        <strain evidence="2">FAFU-HL-1</strain>
        <tissue evidence="2">Leaf</tissue>
    </source>
</reference>
<organism evidence="2 3">
    <name type="scientific">Salix dunnii</name>
    <dbReference type="NCBI Taxonomy" id="1413687"/>
    <lineage>
        <taxon>Eukaryota</taxon>
        <taxon>Viridiplantae</taxon>
        <taxon>Streptophyta</taxon>
        <taxon>Embryophyta</taxon>
        <taxon>Tracheophyta</taxon>
        <taxon>Spermatophyta</taxon>
        <taxon>Magnoliopsida</taxon>
        <taxon>eudicotyledons</taxon>
        <taxon>Gunneridae</taxon>
        <taxon>Pentapetalae</taxon>
        <taxon>rosids</taxon>
        <taxon>fabids</taxon>
        <taxon>Malpighiales</taxon>
        <taxon>Salicaceae</taxon>
        <taxon>Saliceae</taxon>
        <taxon>Salix</taxon>
    </lineage>
</organism>
<evidence type="ECO:0000313" key="3">
    <source>
        <dbReference type="Proteomes" id="UP000657918"/>
    </source>
</evidence>
<gene>
    <name evidence="2" type="ORF">SADUNF_Sadunf07G0038500</name>
</gene>
<name>A0A835MTN4_9ROSI</name>
<evidence type="ECO:0000256" key="1">
    <source>
        <dbReference type="SAM" id="SignalP"/>
    </source>
</evidence>
<keyword evidence="3" id="KW-1185">Reference proteome</keyword>
<dbReference type="OrthoDB" id="1097392at2759"/>
<evidence type="ECO:0000313" key="2">
    <source>
        <dbReference type="EMBL" id="KAF9678472.1"/>
    </source>
</evidence>